<dbReference type="EMBL" id="KN838614">
    <property type="protein sequence ID" value="KIK01018.1"/>
    <property type="molecule type" value="Genomic_DNA"/>
</dbReference>
<sequence length="254" mass="28718">MLTVAFQAAFSRPWHLARPLSIPQRRALSRTSTFRSSNANKQTTDISFSDPQRPDLFYHFVHPPTPLSTSLPAFALSFLRRTPPTPESSIVIGWLPAQTYVTDTPEPPVGKRKGAGLNDFRENPMFLPVLHESNKAALRNDMDEIWINGAMQIQQGWMHIHGIQNFWFRRTTWKLTSLVDQRNIPALGRVGDPDDIIATVLVENSKILPETYQPMPSYRICTSDGVLQLTPGLADHLRRALVRIAKIEDESVDP</sequence>
<proteinExistence type="predicted"/>
<organism evidence="1 2">
    <name type="scientific">Laccaria amethystina LaAM-08-1</name>
    <dbReference type="NCBI Taxonomy" id="1095629"/>
    <lineage>
        <taxon>Eukaryota</taxon>
        <taxon>Fungi</taxon>
        <taxon>Dikarya</taxon>
        <taxon>Basidiomycota</taxon>
        <taxon>Agaricomycotina</taxon>
        <taxon>Agaricomycetes</taxon>
        <taxon>Agaricomycetidae</taxon>
        <taxon>Agaricales</taxon>
        <taxon>Agaricineae</taxon>
        <taxon>Hydnangiaceae</taxon>
        <taxon>Laccaria</taxon>
    </lineage>
</organism>
<reference evidence="2" key="2">
    <citation type="submission" date="2015-01" db="EMBL/GenBank/DDBJ databases">
        <title>Evolutionary Origins and Diversification of the Mycorrhizal Mutualists.</title>
        <authorList>
            <consortium name="DOE Joint Genome Institute"/>
            <consortium name="Mycorrhizal Genomics Consortium"/>
            <person name="Kohler A."/>
            <person name="Kuo A."/>
            <person name="Nagy L.G."/>
            <person name="Floudas D."/>
            <person name="Copeland A."/>
            <person name="Barry K.W."/>
            <person name="Cichocki N."/>
            <person name="Veneault-Fourrey C."/>
            <person name="LaButti K."/>
            <person name="Lindquist E.A."/>
            <person name="Lipzen A."/>
            <person name="Lundell T."/>
            <person name="Morin E."/>
            <person name="Murat C."/>
            <person name="Riley R."/>
            <person name="Ohm R."/>
            <person name="Sun H."/>
            <person name="Tunlid A."/>
            <person name="Henrissat B."/>
            <person name="Grigoriev I.V."/>
            <person name="Hibbett D.S."/>
            <person name="Martin F."/>
        </authorList>
    </citation>
    <scope>NUCLEOTIDE SEQUENCE [LARGE SCALE GENOMIC DNA]</scope>
    <source>
        <strain evidence="2">LaAM-08-1</strain>
    </source>
</reference>
<name>A0A0C9XZ26_9AGAR</name>
<evidence type="ECO:0000313" key="2">
    <source>
        <dbReference type="Proteomes" id="UP000054477"/>
    </source>
</evidence>
<keyword evidence="2" id="KW-1185">Reference proteome</keyword>
<evidence type="ECO:0000313" key="1">
    <source>
        <dbReference type="EMBL" id="KIK01018.1"/>
    </source>
</evidence>
<reference evidence="1 2" key="1">
    <citation type="submission" date="2014-04" db="EMBL/GenBank/DDBJ databases">
        <authorList>
            <consortium name="DOE Joint Genome Institute"/>
            <person name="Kuo A."/>
            <person name="Kohler A."/>
            <person name="Nagy L.G."/>
            <person name="Floudas D."/>
            <person name="Copeland A."/>
            <person name="Barry K.W."/>
            <person name="Cichocki N."/>
            <person name="Veneault-Fourrey C."/>
            <person name="LaButti K."/>
            <person name="Lindquist E.A."/>
            <person name="Lipzen A."/>
            <person name="Lundell T."/>
            <person name="Morin E."/>
            <person name="Murat C."/>
            <person name="Sun H."/>
            <person name="Tunlid A."/>
            <person name="Henrissat B."/>
            <person name="Grigoriev I.V."/>
            <person name="Hibbett D.S."/>
            <person name="Martin F."/>
            <person name="Nordberg H.P."/>
            <person name="Cantor M.N."/>
            <person name="Hua S.X."/>
        </authorList>
    </citation>
    <scope>NUCLEOTIDE SEQUENCE [LARGE SCALE GENOMIC DNA]</scope>
    <source>
        <strain evidence="1 2">LaAM-08-1</strain>
    </source>
</reference>
<dbReference type="AlphaFoldDB" id="A0A0C9XZ26"/>
<protein>
    <submittedName>
        <fullName evidence="1">Uncharacterized protein</fullName>
    </submittedName>
</protein>
<accession>A0A0C9XZ26</accession>
<gene>
    <name evidence="1" type="ORF">K443DRAFT_99429</name>
</gene>
<dbReference type="PANTHER" id="PTHR37331:SF1">
    <property type="entry name" value="YALI0F11671P"/>
    <property type="match status" value="1"/>
</dbReference>
<dbReference type="PANTHER" id="PTHR37331">
    <property type="entry name" value="YALI0F11671P"/>
    <property type="match status" value="1"/>
</dbReference>
<dbReference type="OrthoDB" id="5397701at2759"/>
<dbReference type="Proteomes" id="UP000054477">
    <property type="component" value="Unassembled WGS sequence"/>
</dbReference>
<dbReference type="STRING" id="1095629.A0A0C9XZ26"/>
<dbReference type="HOGENOM" id="CLU_080764_0_0_1"/>